<name>A0A418ZR12_9RHOB</name>
<gene>
    <name evidence="2" type="ORF">D3P06_16325</name>
</gene>
<feature type="domain" description="Putative DNA-binding" evidence="1">
    <location>
        <begin position="5"/>
        <end position="92"/>
    </location>
</feature>
<dbReference type="EMBL" id="QZEV01000125">
    <property type="protein sequence ID" value="RJK97471.1"/>
    <property type="molecule type" value="Genomic_DNA"/>
</dbReference>
<sequence>MPHEAAFHAALRGGTLPPGVTAPDPAEAARRFAVYRNNVAVSLGQALARRFPVIERLLGPAFFAALARAYRRADPPRGPVLAEWGEGFADFLDGFPPVADWPYLGCVARIEAARTRAFNAADAAPMDPARLAGADPGRLRLVLHPSVQVLRLRHPAVAIWAANQPGAAPLSIPPGPQIALILRDPAFAVPVEAIAAPDAALIEALQAGLPLARAARPGHDPAPRLVALMRQGAITGARP</sequence>
<proteinExistence type="predicted"/>
<evidence type="ECO:0000259" key="1">
    <source>
        <dbReference type="Pfam" id="PF09836"/>
    </source>
</evidence>
<dbReference type="InterPro" id="IPR018640">
    <property type="entry name" value="DUF2063"/>
</dbReference>
<dbReference type="RefSeq" id="WP_119887556.1">
    <property type="nucleotide sequence ID" value="NZ_CP067170.1"/>
</dbReference>
<dbReference type="OrthoDB" id="4146344at2"/>
<dbReference type="Gene3D" id="1.10.150.690">
    <property type="entry name" value="DUF2063"/>
    <property type="match status" value="1"/>
</dbReference>
<comment type="caution">
    <text evidence="2">The sequence shown here is derived from an EMBL/GenBank/DDBJ whole genome shotgun (WGS) entry which is preliminary data.</text>
</comment>
<evidence type="ECO:0000313" key="2">
    <source>
        <dbReference type="EMBL" id="RJK97471.1"/>
    </source>
</evidence>
<evidence type="ECO:0000313" key="3">
    <source>
        <dbReference type="Proteomes" id="UP000285530"/>
    </source>
</evidence>
<organism evidence="2 3">
    <name type="scientific">Paracoccus aestuarii</name>
    <dbReference type="NCBI Taxonomy" id="453842"/>
    <lineage>
        <taxon>Bacteria</taxon>
        <taxon>Pseudomonadati</taxon>
        <taxon>Pseudomonadota</taxon>
        <taxon>Alphaproteobacteria</taxon>
        <taxon>Rhodobacterales</taxon>
        <taxon>Paracoccaceae</taxon>
        <taxon>Paracoccus</taxon>
    </lineage>
</organism>
<dbReference type="InterPro" id="IPR044922">
    <property type="entry name" value="DUF2063_N_sf"/>
</dbReference>
<reference evidence="2 3" key="1">
    <citation type="submission" date="2018-09" db="EMBL/GenBank/DDBJ databases">
        <title>Paracoccus onubensis nov. sp. a moderate halophilic bacterium isolated from Gruta de las Maravillas (Aracena, Spain).</title>
        <authorList>
            <person name="Jurado V."/>
            <person name="Gutierrez-Patricio S."/>
            <person name="Gonzalez-Pimentel J.L."/>
            <person name="Laiz L."/>
            <person name="Saiz-Jimenez C."/>
        </authorList>
    </citation>
    <scope>NUCLEOTIDE SEQUENCE [LARGE SCALE GENOMIC DNA]</scope>
    <source>
        <strain evidence="2 3">DSM 19484</strain>
    </source>
</reference>
<keyword evidence="3" id="KW-1185">Reference proteome</keyword>
<protein>
    <submittedName>
        <fullName evidence="2">DUF2063 domain-containing protein</fullName>
    </submittedName>
</protein>
<accession>A0A418ZR12</accession>
<dbReference type="AlphaFoldDB" id="A0A418ZR12"/>
<dbReference type="Proteomes" id="UP000285530">
    <property type="component" value="Unassembled WGS sequence"/>
</dbReference>
<dbReference type="Pfam" id="PF09836">
    <property type="entry name" value="DUF2063"/>
    <property type="match status" value="1"/>
</dbReference>